<dbReference type="GO" id="GO:0006935">
    <property type="term" value="P:chemotaxis"/>
    <property type="evidence" value="ECO:0007669"/>
    <property type="project" value="UniProtKB-KW"/>
</dbReference>
<keyword evidence="10" id="KW-1185">Reference proteome</keyword>
<dbReference type="STRING" id="485915.Dret_0657"/>
<dbReference type="GO" id="GO:0005886">
    <property type="term" value="C:plasma membrane"/>
    <property type="evidence" value="ECO:0007669"/>
    <property type="project" value="TreeGrafter"/>
</dbReference>
<evidence type="ECO:0000256" key="1">
    <source>
        <dbReference type="ARBA" id="ARBA00022500"/>
    </source>
</evidence>
<accession>C8X0K2</accession>
<dbReference type="Pfam" id="PF00015">
    <property type="entry name" value="MCPsignal"/>
    <property type="match status" value="1"/>
</dbReference>
<feature type="region of interest" description="Disordered" evidence="5">
    <location>
        <begin position="339"/>
        <end position="380"/>
    </location>
</feature>
<keyword evidence="6" id="KW-0812">Transmembrane</keyword>
<keyword evidence="6" id="KW-0472">Membrane</keyword>
<keyword evidence="1" id="KW-0145">Chemotaxis</keyword>
<feature type="compositionally biased region" description="Polar residues" evidence="5">
    <location>
        <begin position="584"/>
        <end position="597"/>
    </location>
</feature>
<dbReference type="OrthoDB" id="5415757at2"/>
<protein>
    <submittedName>
        <fullName evidence="9">Methyl-accepting chemotaxis sensory transducer</fullName>
    </submittedName>
</protein>
<comment type="similarity">
    <text evidence="2">Belongs to the methyl-accepting chemotaxis (MCP) protein family.</text>
</comment>
<feature type="transmembrane region" description="Helical" evidence="6">
    <location>
        <begin position="12"/>
        <end position="33"/>
    </location>
</feature>
<dbReference type="InterPro" id="IPR032255">
    <property type="entry name" value="HBM"/>
</dbReference>
<feature type="region of interest" description="Disordered" evidence="5">
    <location>
        <begin position="578"/>
        <end position="617"/>
    </location>
</feature>
<name>C8X0K2_DESRD</name>
<dbReference type="PRINTS" id="PR00260">
    <property type="entry name" value="CHEMTRNSDUCR"/>
</dbReference>
<dbReference type="PROSITE" id="PS50111">
    <property type="entry name" value="CHEMOTAXIS_TRANSDUC_2"/>
    <property type="match status" value="1"/>
</dbReference>
<evidence type="ECO:0000259" key="7">
    <source>
        <dbReference type="PROSITE" id="PS50111"/>
    </source>
</evidence>
<gene>
    <name evidence="9" type="ordered locus">Dret_0657</name>
</gene>
<dbReference type="SMART" id="SM01358">
    <property type="entry name" value="HBM"/>
    <property type="match status" value="1"/>
</dbReference>
<evidence type="ECO:0000256" key="3">
    <source>
        <dbReference type="PROSITE-ProRule" id="PRU00284"/>
    </source>
</evidence>
<keyword evidence="3" id="KW-0807">Transducer</keyword>
<dbReference type="PANTHER" id="PTHR43531:SF11">
    <property type="entry name" value="METHYL-ACCEPTING CHEMOTAXIS PROTEIN 3"/>
    <property type="match status" value="1"/>
</dbReference>
<feature type="coiled-coil region" evidence="4">
    <location>
        <begin position="119"/>
        <end position="146"/>
    </location>
</feature>
<evidence type="ECO:0000313" key="9">
    <source>
        <dbReference type="EMBL" id="ACV67949.1"/>
    </source>
</evidence>
<feature type="domain" description="HBM" evidence="8">
    <location>
        <begin position="38"/>
        <end position="285"/>
    </location>
</feature>
<feature type="coiled-coil region" evidence="4">
    <location>
        <begin position="546"/>
        <end position="573"/>
    </location>
</feature>
<dbReference type="InterPro" id="IPR004089">
    <property type="entry name" value="MCPsignal_dom"/>
</dbReference>
<dbReference type="eggNOG" id="COG0840">
    <property type="taxonomic scope" value="Bacteria"/>
</dbReference>
<dbReference type="AlphaFoldDB" id="C8X0K2"/>
<dbReference type="RefSeq" id="WP_015751107.1">
    <property type="nucleotide sequence ID" value="NC_013223.1"/>
</dbReference>
<dbReference type="Proteomes" id="UP000001052">
    <property type="component" value="Chromosome"/>
</dbReference>
<dbReference type="InterPro" id="IPR051310">
    <property type="entry name" value="MCP_chemotaxis"/>
</dbReference>
<keyword evidence="4" id="KW-0175">Coiled coil</keyword>
<dbReference type="PANTHER" id="PTHR43531">
    <property type="entry name" value="PROTEIN ICFG"/>
    <property type="match status" value="1"/>
</dbReference>
<feature type="compositionally biased region" description="Low complexity" evidence="5">
    <location>
        <begin position="355"/>
        <end position="371"/>
    </location>
</feature>
<dbReference type="GO" id="GO:0007165">
    <property type="term" value="P:signal transduction"/>
    <property type="evidence" value="ECO:0007669"/>
    <property type="project" value="UniProtKB-KW"/>
</dbReference>
<dbReference type="KEGG" id="drt:Dret_0657"/>
<evidence type="ECO:0000313" key="10">
    <source>
        <dbReference type="Proteomes" id="UP000001052"/>
    </source>
</evidence>
<reference evidence="10" key="1">
    <citation type="submission" date="2009-09" db="EMBL/GenBank/DDBJ databases">
        <title>The complete chromosome of Desulfohalobium retbaense DSM 5692.</title>
        <authorList>
            <consortium name="US DOE Joint Genome Institute (JGI-PGF)"/>
            <person name="Lucas S."/>
            <person name="Copeland A."/>
            <person name="Lapidus A."/>
            <person name="Glavina del Rio T."/>
            <person name="Dalin E."/>
            <person name="Tice H."/>
            <person name="Bruce D."/>
            <person name="Goodwin L."/>
            <person name="Pitluck S."/>
            <person name="Kyrpides N."/>
            <person name="Mavromatis K."/>
            <person name="Ivanova N."/>
            <person name="Mikhailova N."/>
            <person name="Munk A.C."/>
            <person name="Brettin T."/>
            <person name="Detter J.C."/>
            <person name="Han C."/>
            <person name="Tapia R."/>
            <person name="Larimer F."/>
            <person name="Land M."/>
            <person name="Hauser L."/>
            <person name="Markowitz V."/>
            <person name="Cheng J.-F."/>
            <person name="Hugenholtz P."/>
            <person name="Woyke T."/>
            <person name="Wu D."/>
            <person name="Spring S."/>
            <person name="Klenk H.-P."/>
            <person name="Eisen J.A."/>
        </authorList>
    </citation>
    <scope>NUCLEOTIDE SEQUENCE [LARGE SCALE GENOMIC DNA]</scope>
    <source>
        <strain evidence="10">DSM 5692</strain>
    </source>
</reference>
<dbReference type="SMART" id="SM00283">
    <property type="entry name" value="MA"/>
    <property type="match status" value="1"/>
</dbReference>
<dbReference type="Gene3D" id="1.10.287.950">
    <property type="entry name" value="Methyl-accepting chemotaxis protein"/>
    <property type="match status" value="1"/>
</dbReference>
<proteinExistence type="inferred from homology"/>
<dbReference type="PROSITE" id="PS51753">
    <property type="entry name" value="HBM"/>
    <property type="match status" value="1"/>
</dbReference>
<dbReference type="GO" id="GO:0004888">
    <property type="term" value="F:transmembrane signaling receptor activity"/>
    <property type="evidence" value="ECO:0007669"/>
    <property type="project" value="InterPro"/>
</dbReference>
<dbReference type="EMBL" id="CP001734">
    <property type="protein sequence ID" value="ACV67949.1"/>
    <property type="molecule type" value="Genomic_DNA"/>
</dbReference>
<feature type="transmembrane region" description="Helical" evidence="6">
    <location>
        <begin position="290"/>
        <end position="314"/>
    </location>
</feature>
<keyword evidence="6" id="KW-1133">Transmembrane helix</keyword>
<dbReference type="InterPro" id="IPR004090">
    <property type="entry name" value="Chemotax_Me-accpt_rcpt"/>
</dbReference>
<evidence type="ECO:0000256" key="4">
    <source>
        <dbReference type="SAM" id="Coils"/>
    </source>
</evidence>
<evidence type="ECO:0000256" key="2">
    <source>
        <dbReference type="ARBA" id="ARBA00029447"/>
    </source>
</evidence>
<organism evidence="9 10">
    <name type="scientific">Desulfohalobium retbaense (strain ATCC 49708 / DSM 5692 / JCM 16813 / HR100)</name>
    <dbReference type="NCBI Taxonomy" id="485915"/>
    <lineage>
        <taxon>Bacteria</taxon>
        <taxon>Pseudomonadati</taxon>
        <taxon>Thermodesulfobacteriota</taxon>
        <taxon>Desulfovibrionia</taxon>
        <taxon>Desulfovibrionales</taxon>
        <taxon>Desulfohalobiaceae</taxon>
        <taxon>Desulfohalobium</taxon>
    </lineage>
</organism>
<evidence type="ECO:0000256" key="6">
    <source>
        <dbReference type="SAM" id="Phobius"/>
    </source>
</evidence>
<dbReference type="SUPFAM" id="SSF58104">
    <property type="entry name" value="Methyl-accepting chemotaxis protein (MCP) signaling domain"/>
    <property type="match status" value="1"/>
</dbReference>
<dbReference type="HOGENOM" id="CLU_000445_107_24_7"/>
<feature type="domain" description="Methyl-accepting transducer" evidence="7">
    <location>
        <begin position="328"/>
        <end position="557"/>
    </location>
</feature>
<evidence type="ECO:0000256" key="5">
    <source>
        <dbReference type="SAM" id="MobiDB-lite"/>
    </source>
</evidence>
<evidence type="ECO:0000259" key="8">
    <source>
        <dbReference type="PROSITE" id="PS51753"/>
    </source>
</evidence>
<reference evidence="9 10" key="2">
    <citation type="journal article" date="2010" name="Stand. Genomic Sci.">
        <title>Complete genome sequence of Desulfohalobium retbaense type strain (HR(100)).</title>
        <authorList>
            <person name="Spring S."/>
            <person name="Nolan M."/>
            <person name="Lapidus A."/>
            <person name="Glavina Del Rio T."/>
            <person name="Copeland A."/>
            <person name="Tice H."/>
            <person name="Cheng J.F."/>
            <person name="Lucas S."/>
            <person name="Land M."/>
            <person name="Chen F."/>
            <person name="Bruce D."/>
            <person name="Goodwin L."/>
            <person name="Pitluck S."/>
            <person name="Ivanova N."/>
            <person name="Mavromatis K."/>
            <person name="Mikhailova N."/>
            <person name="Pati A."/>
            <person name="Chen A."/>
            <person name="Palaniappan K."/>
            <person name="Hauser L."/>
            <person name="Chang Y.J."/>
            <person name="Jeffries C.D."/>
            <person name="Munk C."/>
            <person name="Kiss H."/>
            <person name="Chain P."/>
            <person name="Han C."/>
            <person name="Brettin T."/>
            <person name="Detter J.C."/>
            <person name="Schuler E."/>
            <person name="Goker M."/>
            <person name="Rohde M."/>
            <person name="Bristow J."/>
            <person name="Eisen J.A."/>
            <person name="Markowitz V."/>
            <person name="Hugenholtz P."/>
            <person name="Kyrpides N.C."/>
            <person name="Klenk H.P."/>
        </authorList>
    </citation>
    <scope>NUCLEOTIDE SEQUENCE [LARGE SCALE GENOMIC DNA]</scope>
    <source>
        <strain evidence="9 10">DSM 5692</strain>
    </source>
</reference>
<sequence length="617" mass="65697">MFKNARLGVRIGSGFAAVLVVTVLVGVVGYVGMQRMSGAVDLANRSEAIIAEVLQARELDREYALEPDREVADRVLELLDEVQGEAKALQTAMPSAAQQERMGAIQEGATAYETAMQTYIRLSRDKAEVQKRMEKAAAAIETAGNDMLDFSHSGDEGGAEEAGQPMMLNADMANRFIRVIRLARVREKTFAMTGDETAALEASEAIDNILVFGDVMQASTHATEAELGKRVVDAAETYQQAFDTFLTLRREQHEADTALQTAAQKVQNAAAKAQSAHQEAAAAIVGQANWLMLGGVGGAVGVGGLLAFFLTMGITRPMRRQFRHLFATADQVNAASDQIASSSQDIAEGTNEQASSLEESSSSLEQLTSQTRQNADNAKQAIDSRDQAYNTLQEAKSSMQQTTKAMERIAKSGDEISKIIKTIDDIAFQTNLLALNAAVEAARAGEAGKGFAVVAEEVRSLAQRSAEAAQNTQNLIESTVAEIQSGAQLVETTRAAFERTEAENTKVGALVDEIAAASEEQAQGLNEINSAVAEMDKVVQHNASGAEASASAAQELAAQAEEMERAVRALMRSVGASLDETHQQAEQGSEAVSQGHQGQAELAQTARQALGSGDNQR</sequence>